<gene>
    <name evidence="1" type="ORF">SCLCIDRAFT_127942</name>
</gene>
<dbReference type="STRING" id="1036808.A0A0C3DCX3"/>
<reference evidence="1 2" key="1">
    <citation type="submission" date="2014-04" db="EMBL/GenBank/DDBJ databases">
        <authorList>
            <consortium name="DOE Joint Genome Institute"/>
            <person name="Kuo A."/>
            <person name="Kohler A."/>
            <person name="Nagy L.G."/>
            <person name="Floudas D."/>
            <person name="Copeland A."/>
            <person name="Barry K.W."/>
            <person name="Cichocki N."/>
            <person name="Veneault-Fourrey C."/>
            <person name="LaButti K."/>
            <person name="Lindquist E.A."/>
            <person name="Lipzen A."/>
            <person name="Lundell T."/>
            <person name="Morin E."/>
            <person name="Murat C."/>
            <person name="Sun H."/>
            <person name="Tunlid A."/>
            <person name="Henrissat B."/>
            <person name="Grigoriev I.V."/>
            <person name="Hibbett D.S."/>
            <person name="Martin F."/>
            <person name="Nordberg H.P."/>
            <person name="Cantor M.N."/>
            <person name="Hua S.X."/>
        </authorList>
    </citation>
    <scope>NUCLEOTIDE SEQUENCE [LARGE SCALE GENOMIC DNA]</scope>
    <source>
        <strain evidence="1 2">Foug A</strain>
    </source>
</reference>
<evidence type="ECO:0000313" key="1">
    <source>
        <dbReference type="EMBL" id="KIM58575.1"/>
    </source>
</evidence>
<dbReference type="OrthoDB" id="9977870at2759"/>
<sequence>GRHPTVELSQGCYHMTYCCPVQFCYLCQMRKTCDCRRWNENYLINDAQRGVFNEFDAQVRLTLHAEQVHHRIDTLRLSHECRNHH</sequence>
<reference evidence="2" key="2">
    <citation type="submission" date="2015-01" db="EMBL/GenBank/DDBJ databases">
        <title>Evolutionary Origins and Diversification of the Mycorrhizal Mutualists.</title>
        <authorList>
            <consortium name="DOE Joint Genome Institute"/>
            <consortium name="Mycorrhizal Genomics Consortium"/>
            <person name="Kohler A."/>
            <person name="Kuo A."/>
            <person name="Nagy L.G."/>
            <person name="Floudas D."/>
            <person name="Copeland A."/>
            <person name="Barry K.W."/>
            <person name="Cichocki N."/>
            <person name="Veneault-Fourrey C."/>
            <person name="LaButti K."/>
            <person name="Lindquist E.A."/>
            <person name="Lipzen A."/>
            <person name="Lundell T."/>
            <person name="Morin E."/>
            <person name="Murat C."/>
            <person name="Riley R."/>
            <person name="Ohm R."/>
            <person name="Sun H."/>
            <person name="Tunlid A."/>
            <person name="Henrissat B."/>
            <person name="Grigoriev I.V."/>
            <person name="Hibbett D.S."/>
            <person name="Martin F."/>
        </authorList>
    </citation>
    <scope>NUCLEOTIDE SEQUENCE [LARGE SCALE GENOMIC DNA]</scope>
    <source>
        <strain evidence="2">Foug A</strain>
    </source>
</reference>
<accession>A0A0C3DCX3</accession>
<evidence type="ECO:0000313" key="2">
    <source>
        <dbReference type="Proteomes" id="UP000053989"/>
    </source>
</evidence>
<name>A0A0C3DCX3_9AGAM</name>
<organism evidence="1 2">
    <name type="scientific">Scleroderma citrinum Foug A</name>
    <dbReference type="NCBI Taxonomy" id="1036808"/>
    <lineage>
        <taxon>Eukaryota</taxon>
        <taxon>Fungi</taxon>
        <taxon>Dikarya</taxon>
        <taxon>Basidiomycota</taxon>
        <taxon>Agaricomycotina</taxon>
        <taxon>Agaricomycetes</taxon>
        <taxon>Agaricomycetidae</taxon>
        <taxon>Boletales</taxon>
        <taxon>Sclerodermatineae</taxon>
        <taxon>Sclerodermataceae</taxon>
        <taxon>Scleroderma</taxon>
    </lineage>
</organism>
<keyword evidence="2" id="KW-1185">Reference proteome</keyword>
<protein>
    <recommendedName>
        <fullName evidence="3">IBR domain-containing protein</fullName>
    </recommendedName>
</protein>
<dbReference type="AlphaFoldDB" id="A0A0C3DCX3"/>
<proteinExistence type="predicted"/>
<dbReference type="InParanoid" id="A0A0C3DCX3"/>
<dbReference type="HOGENOM" id="CLU_2518799_0_0_1"/>
<feature type="non-terminal residue" evidence="1">
    <location>
        <position position="1"/>
    </location>
</feature>
<evidence type="ECO:0008006" key="3">
    <source>
        <dbReference type="Google" id="ProtNLM"/>
    </source>
</evidence>
<dbReference type="EMBL" id="KN822084">
    <property type="protein sequence ID" value="KIM58575.1"/>
    <property type="molecule type" value="Genomic_DNA"/>
</dbReference>
<dbReference type="Proteomes" id="UP000053989">
    <property type="component" value="Unassembled WGS sequence"/>
</dbReference>